<proteinExistence type="predicted"/>
<feature type="transmembrane region" description="Helical" evidence="1">
    <location>
        <begin position="53"/>
        <end position="74"/>
    </location>
</feature>
<evidence type="ECO:0000256" key="1">
    <source>
        <dbReference type="SAM" id="Phobius"/>
    </source>
</evidence>
<comment type="caution">
    <text evidence="2">The sequence shown here is derived from an EMBL/GenBank/DDBJ whole genome shotgun (WGS) entry which is preliminary data.</text>
</comment>
<reference evidence="2 3" key="1">
    <citation type="submission" date="2014-01" db="EMBL/GenBank/DDBJ databases">
        <title>Development of a Comparative Genomic Fingerprinting Assay for High Resolution Genotyping of Arcobacter butzleri.</title>
        <authorList>
            <person name="Webb A.L."/>
            <person name="Inglis G.D."/>
            <person name="Kruczkiewicz P."/>
            <person name="Selinger L.B."/>
            <person name="Taboada E.N."/>
        </authorList>
    </citation>
    <scope>NUCLEOTIDE SEQUENCE [LARGE SCALE GENOMIC DNA]</scope>
    <source>
        <strain evidence="2 3">L348</strain>
    </source>
</reference>
<sequence>MKEKRRILWPKSKCCLKKFLDLEFLAKYGSIAIIIGSIAIQSVNIVENKNFELSFFSIIINLFFLVVVLTKLEIIKIDSLEKYLDSLLKIMIFIFLLNFVAYLFANDLIQNYVYAPLSFLGAYFFFLLLYKKSI</sequence>
<feature type="transmembrane region" description="Helical" evidence="1">
    <location>
        <begin position="20"/>
        <end position="41"/>
    </location>
</feature>
<name>A0A0G9JTQ7_9BACT</name>
<feature type="transmembrane region" description="Helical" evidence="1">
    <location>
        <begin position="86"/>
        <end position="105"/>
    </location>
</feature>
<dbReference type="Proteomes" id="UP000035514">
    <property type="component" value="Unassembled WGS sequence"/>
</dbReference>
<dbReference type="EMBL" id="JAIQ01000146">
    <property type="protein sequence ID" value="KLD97590.1"/>
    <property type="molecule type" value="Genomic_DNA"/>
</dbReference>
<accession>A0A0G9JTQ7</accession>
<organism evidence="2 3">
    <name type="scientific">Aliarcobacter butzleri L348</name>
    <dbReference type="NCBI Taxonomy" id="1447256"/>
    <lineage>
        <taxon>Bacteria</taxon>
        <taxon>Pseudomonadati</taxon>
        <taxon>Campylobacterota</taxon>
        <taxon>Epsilonproteobacteria</taxon>
        <taxon>Campylobacterales</taxon>
        <taxon>Arcobacteraceae</taxon>
        <taxon>Aliarcobacter</taxon>
    </lineage>
</organism>
<evidence type="ECO:0000313" key="3">
    <source>
        <dbReference type="Proteomes" id="UP000035514"/>
    </source>
</evidence>
<feature type="transmembrane region" description="Helical" evidence="1">
    <location>
        <begin position="111"/>
        <end position="130"/>
    </location>
</feature>
<evidence type="ECO:0000313" key="2">
    <source>
        <dbReference type="EMBL" id="KLD97590.1"/>
    </source>
</evidence>
<keyword evidence="1" id="KW-1133">Transmembrane helix</keyword>
<dbReference type="AlphaFoldDB" id="A0A0G9JTQ7"/>
<protein>
    <submittedName>
        <fullName evidence="2">Uncharacterized protein</fullName>
    </submittedName>
</protein>
<dbReference type="RefSeq" id="WP_046997244.1">
    <property type="nucleotide sequence ID" value="NZ_JAIQ01000146.1"/>
</dbReference>
<gene>
    <name evidence="2" type="ORF">AA20_10860</name>
</gene>
<keyword evidence="1" id="KW-0812">Transmembrane</keyword>
<dbReference type="PATRIC" id="fig|1447256.3.peg.2122"/>
<keyword evidence="1" id="KW-0472">Membrane</keyword>